<gene>
    <name evidence="1" type="ORF">UFOPK1908_01262</name>
    <name evidence="2" type="ORF">UFOPK2282_01333</name>
</gene>
<reference evidence="1" key="1">
    <citation type="submission" date="2020-05" db="EMBL/GenBank/DDBJ databases">
        <authorList>
            <person name="Chiriac C."/>
            <person name="Salcher M."/>
            <person name="Ghai R."/>
            <person name="Kavagutti S V."/>
        </authorList>
    </citation>
    <scope>NUCLEOTIDE SEQUENCE</scope>
</reference>
<evidence type="ECO:0000313" key="1">
    <source>
        <dbReference type="EMBL" id="CAB4627285.1"/>
    </source>
</evidence>
<dbReference type="AlphaFoldDB" id="A0A6J6IS75"/>
<dbReference type="EMBL" id="CAEZVB010000074">
    <property type="protein sequence ID" value="CAB4627285.1"/>
    <property type="molecule type" value="Genomic_DNA"/>
</dbReference>
<name>A0A6J6IS75_9ZZZZ</name>
<dbReference type="EMBL" id="CAEZWR010000193">
    <property type="protein sequence ID" value="CAB4675550.1"/>
    <property type="molecule type" value="Genomic_DNA"/>
</dbReference>
<protein>
    <submittedName>
        <fullName evidence="1">Unannotated protein</fullName>
    </submittedName>
</protein>
<accession>A0A6J6IS75</accession>
<proteinExistence type="predicted"/>
<sequence length="161" mass="16697">MINIGAWSKTADVVILELQSQVKGKSLTLKAPIDSADLTSDDAGVVLTMSIGLDRVKTGNFLLDIGLSGFLSSYGAKELQYVGSGPSGVDPVRVGGVATSGRVVVDLELALRETHATEVGMTLQVSGTAVFADVEVPIPGIGRLSDLTLQVHAEIPLDPVV</sequence>
<evidence type="ECO:0000313" key="2">
    <source>
        <dbReference type="EMBL" id="CAB4675550.1"/>
    </source>
</evidence>
<organism evidence="1">
    <name type="scientific">freshwater metagenome</name>
    <dbReference type="NCBI Taxonomy" id="449393"/>
    <lineage>
        <taxon>unclassified sequences</taxon>
        <taxon>metagenomes</taxon>
        <taxon>ecological metagenomes</taxon>
    </lineage>
</organism>